<comment type="subcellular location">
    <subcellularLocation>
        <location evidence="1">Membrane</location>
        <topology evidence="1">Multi-pass membrane protein</topology>
    </subcellularLocation>
</comment>
<keyword evidence="3 9" id="KW-0808">Transferase</keyword>
<dbReference type="PANTHER" id="PTHR30576">
    <property type="entry name" value="COLANIC BIOSYNTHESIS UDP-GLUCOSE LIPID CARRIER TRANSFERASE"/>
    <property type="match status" value="1"/>
</dbReference>
<evidence type="ECO:0000256" key="5">
    <source>
        <dbReference type="ARBA" id="ARBA00022989"/>
    </source>
</evidence>
<dbReference type="NCBIfam" id="TIGR03013">
    <property type="entry name" value="EpsB_2"/>
    <property type="match status" value="1"/>
</dbReference>
<comment type="caution">
    <text evidence="9">The sequence shown here is derived from an EMBL/GenBank/DDBJ whole genome shotgun (WGS) entry which is preliminary data.</text>
</comment>
<protein>
    <submittedName>
        <fullName evidence="9">TIGR03013 family PEP-CTERM/XrtA system glycosyltransferase</fullName>
    </submittedName>
</protein>
<keyword evidence="4 7" id="KW-0812">Transmembrane</keyword>
<keyword evidence="6 7" id="KW-0472">Membrane</keyword>
<proteinExistence type="inferred from homology"/>
<accession>A0A369WWG5</accession>
<evidence type="ECO:0000313" key="10">
    <source>
        <dbReference type="Proteomes" id="UP000253769"/>
    </source>
</evidence>
<name>A0A369WWG5_9GAMM</name>
<feature type="domain" description="Bacterial sugar transferase" evidence="8">
    <location>
        <begin position="277"/>
        <end position="461"/>
    </location>
</feature>
<gene>
    <name evidence="9" type="ORF">DV711_04740</name>
</gene>
<feature type="transmembrane region" description="Helical" evidence="7">
    <location>
        <begin position="83"/>
        <end position="107"/>
    </location>
</feature>
<evidence type="ECO:0000256" key="1">
    <source>
        <dbReference type="ARBA" id="ARBA00004141"/>
    </source>
</evidence>
<reference evidence="9 10" key="1">
    <citation type="submission" date="2018-07" db="EMBL/GenBank/DDBJ databases">
        <title>Motiliproteus coralliicola sp. nov., a bacterium isolated from Coral.</title>
        <authorList>
            <person name="Wang G."/>
        </authorList>
    </citation>
    <scope>NUCLEOTIDE SEQUENCE [LARGE SCALE GENOMIC DNA]</scope>
    <source>
        <strain evidence="9 10">C34</strain>
    </source>
</reference>
<sequence length="467" mass="53174">MSNISRVRKPSVKHTYFGLAVFESVAMLSCLFLGINFSGTNYTGFFDHLLCADCITFVLVVTLSMAGMGLYHARQRGEPHEQLARIFISFALASVAQAVFFYFIPFLEIAPKAIIISLVLSFFIVCLIRYCFSKLAKTAFIRRRVLVLGAGEKAQIIEQRLRRANDRRGFNLLGFVPMSQIETAIPEDKRRNVNMDRLCEYAQRNHIDEIVIAADQRRGALPMDELYRCRVGGTYVTDVTTFIEKECGKIPLNLLNPSWIIYSRGYKTNDAVIRAFKRLFDVCISIAMLVATLPLTLITTLLIMLESGPRAPIFYSQTRVGLNGEPFQIFKFRSMRVDAESNGAVWARKNDDRVTVVGAFIRKYRIDELPQLLNVLLGDMSFVGPRPERPEFVEKLTEEIPYYGDRHMVKPGLTGWAQICYSYGGSTEDAQEKLQYDLYYIKNFSFLLDTMILIETMEVVLFGKGAR</sequence>
<dbReference type="InterPro" id="IPR017475">
    <property type="entry name" value="EPS_sugar_tfrase"/>
</dbReference>
<dbReference type="InterPro" id="IPR017464">
    <property type="entry name" value="Sugar_tfrase_EpsB_2"/>
</dbReference>
<dbReference type="EMBL" id="QQOH01000001">
    <property type="protein sequence ID" value="RDE24894.1"/>
    <property type="molecule type" value="Genomic_DNA"/>
</dbReference>
<evidence type="ECO:0000256" key="3">
    <source>
        <dbReference type="ARBA" id="ARBA00022679"/>
    </source>
</evidence>
<dbReference type="Pfam" id="PF02397">
    <property type="entry name" value="Bac_transf"/>
    <property type="match status" value="1"/>
</dbReference>
<evidence type="ECO:0000259" key="8">
    <source>
        <dbReference type="Pfam" id="PF02397"/>
    </source>
</evidence>
<evidence type="ECO:0000313" key="9">
    <source>
        <dbReference type="EMBL" id="RDE24894.1"/>
    </source>
</evidence>
<dbReference type="GO" id="GO:0016020">
    <property type="term" value="C:membrane"/>
    <property type="evidence" value="ECO:0007669"/>
    <property type="project" value="UniProtKB-SubCell"/>
</dbReference>
<dbReference type="Proteomes" id="UP000253769">
    <property type="component" value="Unassembled WGS sequence"/>
</dbReference>
<evidence type="ECO:0000256" key="6">
    <source>
        <dbReference type="ARBA" id="ARBA00023136"/>
    </source>
</evidence>
<feature type="transmembrane region" description="Helical" evidence="7">
    <location>
        <begin position="113"/>
        <end position="132"/>
    </location>
</feature>
<dbReference type="AlphaFoldDB" id="A0A369WWG5"/>
<dbReference type="OrthoDB" id="9808602at2"/>
<dbReference type="InterPro" id="IPR003362">
    <property type="entry name" value="Bact_transf"/>
</dbReference>
<feature type="transmembrane region" description="Helical" evidence="7">
    <location>
        <begin position="282"/>
        <end position="305"/>
    </location>
</feature>
<dbReference type="GO" id="GO:0016780">
    <property type="term" value="F:phosphotransferase activity, for other substituted phosphate groups"/>
    <property type="evidence" value="ECO:0007669"/>
    <property type="project" value="TreeGrafter"/>
</dbReference>
<feature type="transmembrane region" description="Helical" evidence="7">
    <location>
        <begin position="45"/>
        <end position="71"/>
    </location>
</feature>
<organism evidence="9 10">
    <name type="scientific">Motiliproteus coralliicola</name>
    <dbReference type="NCBI Taxonomy" id="2283196"/>
    <lineage>
        <taxon>Bacteria</taxon>
        <taxon>Pseudomonadati</taxon>
        <taxon>Pseudomonadota</taxon>
        <taxon>Gammaproteobacteria</taxon>
        <taxon>Oceanospirillales</taxon>
        <taxon>Oceanospirillaceae</taxon>
        <taxon>Motiliproteus</taxon>
    </lineage>
</organism>
<comment type="similarity">
    <text evidence="2">Belongs to the bacterial sugar transferase family.</text>
</comment>
<keyword evidence="5 7" id="KW-1133">Transmembrane helix</keyword>
<evidence type="ECO:0000256" key="4">
    <source>
        <dbReference type="ARBA" id="ARBA00022692"/>
    </source>
</evidence>
<evidence type="ECO:0000256" key="2">
    <source>
        <dbReference type="ARBA" id="ARBA00006464"/>
    </source>
</evidence>
<evidence type="ECO:0000256" key="7">
    <source>
        <dbReference type="SAM" id="Phobius"/>
    </source>
</evidence>
<keyword evidence="10" id="KW-1185">Reference proteome</keyword>
<dbReference type="NCBIfam" id="TIGR03025">
    <property type="entry name" value="EPS_sugtrans"/>
    <property type="match status" value="1"/>
</dbReference>
<dbReference type="Gene3D" id="3.40.50.720">
    <property type="entry name" value="NAD(P)-binding Rossmann-like Domain"/>
    <property type="match status" value="1"/>
</dbReference>
<dbReference type="PANTHER" id="PTHR30576:SF0">
    <property type="entry name" value="UNDECAPRENYL-PHOSPHATE N-ACETYLGALACTOSAMINYL 1-PHOSPHATE TRANSFERASE-RELATED"/>
    <property type="match status" value="1"/>
</dbReference>
<feature type="transmembrane region" description="Helical" evidence="7">
    <location>
        <begin position="16"/>
        <end position="39"/>
    </location>
</feature>